<gene>
    <name evidence="1" type="ORF">LZ495_06955</name>
</gene>
<dbReference type="EMBL" id="JAKFHA010000003">
    <property type="protein sequence ID" value="MCF2526955.1"/>
    <property type="molecule type" value="Genomic_DNA"/>
</dbReference>
<dbReference type="Proteomes" id="UP001165378">
    <property type="component" value="Unassembled WGS sequence"/>
</dbReference>
<accession>A0AA41PX42</accession>
<sequence>MGLILFPGDDDLSSPDVEWSYSGFAAFRRQLAAAEGFELAEMWGFGGDRPWSEVTTPLAVFLDRPDDHGGEMTPVECAALLPRLEAISGQWQHDPEVPREHVRGIRQLAVVMHLCVAKDVELLFL</sequence>
<evidence type="ECO:0000313" key="2">
    <source>
        <dbReference type="Proteomes" id="UP001165378"/>
    </source>
</evidence>
<dbReference type="AlphaFoldDB" id="A0AA41PX42"/>
<evidence type="ECO:0000313" key="1">
    <source>
        <dbReference type="EMBL" id="MCF2526955.1"/>
    </source>
</evidence>
<name>A0AA41PX42_9ACTN</name>
<protein>
    <submittedName>
        <fullName evidence="1">Uncharacterized protein</fullName>
    </submittedName>
</protein>
<reference evidence="1" key="1">
    <citation type="submission" date="2022-01" db="EMBL/GenBank/DDBJ databases">
        <title>Genome-Based Taxonomic Classification of the Phylum Actinobacteria.</title>
        <authorList>
            <person name="Gao Y."/>
        </authorList>
    </citation>
    <scope>NUCLEOTIDE SEQUENCE</scope>
    <source>
        <strain evidence="1">KLBMP 8922</strain>
    </source>
</reference>
<proteinExistence type="predicted"/>
<comment type="caution">
    <text evidence="1">The sequence shown here is derived from an EMBL/GenBank/DDBJ whole genome shotgun (WGS) entry which is preliminary data.</text>
</comment>
<organism evidence="1 2">
    <name type="scientific">Yinghuangia soli</name>
    <dbReference type="NCBI Taxonomy" id="2908204"/>
    <lineage>
        <taxon>Bacteria</taxon>
        <taxon>Bacillati</taxon>
        <taxon>Actinomycetota</taxon>
        <taxon>Actinomycetes</taxon>
        <taxon>Kitasatosporales</taxon>
        <taxon>Streptomycetaceae</taxon>
        <taxon>Yinghuangia</taxon>
    </lineage>
</organism>
<dbReference type="RefSeq" id="WP_235051109.1">
    <property type="nucleotide sequence ID" value="NZ_JAKFHA010000003.1"/>
</dbReference>
<keyword evidence="2" id="KW-1185">Reference proteome</keyword>